<organism evidence="10 11">
    <name type="scientific">Desulfatitalea alkaliphila</name>
    <dbReference type="NCBI Taxonomy" id="2929485"/>
    <lineage>
        <taxon>Bacteria</taxon>
        <taxon>Pseudomonadati</taxon>
        <taxon>Thermodesulfobacteriota</taxon>
        <taxon>Desulfobacteria</taxon>
        <taxon>Desulfobacterales</taxon>
        <taxon>Desulfosarcinaceae</taxon>
        <taxon>Desulfatitalea</taxon>
    </lineage>
</organism>
<dbReference type="GO" id="GO:0033743">
    <property type="term" value="F:peptide-methionine (R)-S-oxide reductase activity"/>
    <property type="evidence" value="ECO:0007669"/>
    <property type="project" value="UniProtKB-UniRule"/>
</dbReference>
<dbReference type="PROSITE" id="PS51257">
    <property type="entry name" value="PROKAR_LIPOPROTEIN"/>
    <property type="match status" value="1"/>
</dbReference>
<comment type="catalytic activity">
    <reaction evidence="6 8">
        <text>[thioredoxin]-disulfide + L-methionine + H2O = L-methionine (S)-S-oxide + [thioredoxin]-dithiol</text>
        <dbReference type="Rhea" id="RHEA:19993"/>
        <dbReference type="Rhea" id="RHEA-COMP:10698"/>
        <dbReference type="Rhea" id="RHEA-COMP:10700"/>
        <dbReference type="ChEBI" id="CHEBI:15377"/>
        <dbReference type="ChEBI" id="CHEBI:29950"/>
        <dbReference type="ChEBI" id="CHEBI:50058"/>
        <dbReference type="ChEBI" id="CHEBI:57844"/>
        <dbReference type="ChEBI" id="CHEBI:58772"/>
        <dbReference type="EC" id="1.8.4.11"/>
    </reaction>
</comment>
<dbReference type="InterPro" id="IPR002569">
    <property type="entry name" value="Met_Sox_Rdtase_MsrA_dom"/>
</dbReference>
<dbReference type="PANTHER" id="PTHR43774:SF1">
    <property type="entry name" value="PEPTIDE METHIONINE SULFOXIDE REDUCTASE MSRA 2"/>
    <property type="match status" value="1"/>
</dbReference>
<evidence type="ECO:0000313" key="10">
    <source>
        <dbReference type="EMBL" id="MCJ8502792.1"/>
    </source>
</evidence>
<dbReference type="PROSITE" id="PS51790">
    <property type="entry name" value="MSRB"/>
    <property type="match status" value="1"/>
</dbReference>
<dbReference type="EMBL" id="JALJRB010000033">
    <property type="protein sequence ID" value="MCJ8502792.1"/>
    <property type="molecule type" value="Genomic_DNA"/>
</dbReference>
<feature type="domain" description="MsrB" evidence="9">
    <location>
        <begin position="201"/>
        <end position="323"/>
    </location>
</feature>
<evidence type="ECO:0000256" key="4">
    <source>
        <dbReference type="ARBA" id="ARBA00047806"/>
    </source>
</evidence>
<dbReference type="HAMAP" id="MF_01400">
    <property type="entry name" value="MsrB"/>
    <property type="match status" value="1"/>
</dbReference>
<comment type="catalytic activity">
    <reaction evidence="4 8">
        <text>L-methionyl-[protein] + [thioredoxin]-disulfide + H2O = L-methionyl-(S)-S-oxide-[protein] + [thioredoxin]-dithiol</text>
        <dbReference type="Rhea" id="RHEA:14217"/>
        <dbReference type="Rhea" id="RHEA-COMP:10698"/>
        <dbReference type="Rhea" id="RHEA-COMP:10700"/>
        <dbReference type="Rhea" id="RHEA-COMP:12313"/>
        <dbReference type="Rhea" id="RHEA-COMP:12315"/>
        <dbReference type="ChEBI" id="CHEBI:15377"/>
        <dbReference type="ChEBI" id="CHEBI:16044"/>
        <dbReference type="ChEBI" id="CHEBI:29950"/>
        <dbReference type="ChEBI" id="CHEBI:44120"/>
        <dbReference type="ChEBI" id="CHEBI:50058"/>
        <dbReference type="EC" id="1.8.4.11"/>
    </reaction>
</comment>
<evidence type="ECO:0000259" key="9">
    <source>
        <dbReference type="PROSITE" id="PS51790"/>
    </source>
</evidence>
<dbReference type="PANTHER" id="PTHR43774">
    <property type="entry name" value="PEPTIDE METHIONINE SULFOXIDE REDUCTASE"/>
    <property type="match status" value="1"/>
</dbReference>
<comment type="similarity">
    <text evidence="8">Belongs to the MsrA Met sulfoxide reductase family.</text>
</comment>
<comment type="similarity">
    <text evidence="7">Belongs to the MsrB Met sulfoxide reductase family.</text>
</comment>
<dbReference type="InterPro" id="IPR002579">
    <property type="entry name" value="Met_Sox_Rdtase_MsrB_dom"/>
</dbReference>
<comment type="function">
    <text evidence="3 8">Has an important function as a repair enzyme for proteins that have been inactivated by oxidation. Catalyzes the reversible oxidation-reduction of methionine sulfoxide in proteins to methionine.</text>
</comment>
<feature type="active site" evidence="8">
    <location>
        <position position="17"/>
    </location>
</feature>
<evidence type="ECO:0000256" key="7">
    <source>
        <dbReference type="HAMAP-Rule" id="MF_01400"/>
    </source>
</evidence>
<evidence type="ECO:0000256" key="2">
    <source>
        <dbReference type="ARBA" id="ARBA00023268"/>
    </source>
</evidence>
<dbReference type="FunFam" id="2.170.150.20:FF:000003">
    <property type="entry name" value="Peptide methionine sulfoxide reductase MsrB"/>
    <property type="match status" value="1"/>
</dbReference>
<keyword evidence="11" id="KW-1185">Reference proteome</keyword>
<comment type="caution">
    <text evidence="10">The sequence shown here is derived from an EMBL/GenBank/DDBJ whole genome shotgun (WGS) entry which is preliminary data.</text>
</comment>
<evidence type="ECO:0000256" key="6">
    <source>
        <dbReference type="ARBA" id="ARBA00048782"/>
    </source>
</evidence>
<dbReference type="HAMAP" id="MF_01401">
    <property type="entry name" value="MsrA"/>
    <property type="match status" value="1"/>
</dbReference>
<dbReference type="NCBIfam" id="TIGR00401">
    <property type="entry name" value="msrA"/>
    <property type="match status" value="1"/>
</dbReference>
<dbReference type="SUPFAM" id="SSF55068">
    <property type="entry name" value="Peptide methionine sulfoxide reductase"/>
    <property type="match status" value="1"/>
</dbReference>
<dbReference type="RefSeq" id="WP_246914156.1">
    <property type="nucleotide sequence ID" value="NZ_JALJRB010000033.1"/>
</dbReference>
<dbReference type="InterPro" id="IPR011057">
    <property type="entry name" value="Mss4-like_sf"/>
</dbReference>
<dbReference type="SUPFAM" id="SSF51316">
    <property type="entry name" value="Mss4-like"/>
    <property type="match status" value="1"/>
</dbReference>
<dbReference type="Pfam" id="PF01625">
    <property type="entry name" value="PMSR"/>
    <property type="match status" value="1"/>
</dbReference>
<dbReference type="Gene3D" id="3.30.1060.10">
    <property type="entry name" value="Peptide methionine sulphoxide reductase MsrA"/>
    <property type="match status" value="1"/>
</dbReference>
<dbReference type="NCBIfam" id="TIGR00357">
    <property type="entry name" value="peptide-methionine (R)-S-oxide reductase MsrB"/>
    <property type="match status" value="1"/>
</dbReference>
<dbReference type="Proteomes" id="UP001165427">
    <property type="component" value="Unassembled WGS sequence"/>
</dbReference>
<accession>A0AA41R787</accession>
<dbReference type="Gene3D" id="2.170.150.20">
    <property type="entry name" value="Peptide methionine sulfoxide reductase"/>
    <property type="match status" value="1"/>
</dbReference>
<dbReference type="GO" id="GO:0008113">
    <property type="term" value="F:peptide-methionine (S)-S-oxide reductase activity"/>
    <property type="evidence" value="ECO:0007669"/>
    <property type="project" value="UniProtKB-UniRule"/>
</dbReference>
<dbReference type="EC" id="1.8.4.12" evidence="7"/>
<proteinExistence type="inferred from homology"/>
<sequence length="354" mass="40311">MTKTDENLALATFAGGCFWCVEADFEKQNGTDGILSVVSGYTGGHVENPTYEQVTSGDTGHYEAVQVTYDPRRISYEQLLDIFWRHVDPTDPGGQFVDRGGQYRSAIFYHDETQKRLAQQSRDALAVSGRFDKPLVTNILPYTRFYEAEEYHQDYYKKSSWRYKLYRANSGRDRFLRAAWPKNETPATRGAMGGDYSKPAEDVLRDTLTPLQYSVTQQDDTEPPFNNTYWDNKAPGIYVDIVSGEPLFSSTDKFDSGTGWPSFTKPLVPVNIVERTDRKLFMTRTEVRSKHADSHLGHVFNDGPPPTGLRYCLNSAALRFVPRDQLKTQGYEQFRHLFDTPTQSTQKEAVGKKP</sequence>
<dbReference type="Pfam" id="PF01641">
    <property type="entry name" value="SelR"/>
    <property type="match status" value="1"/>
</dbReference>
<keyword evidence="1 7" id="KW-0560">Oxidoreductase</keyword>
<evidence type="ECO:0000256" key="5">
    <source>
        <dbReference type="ARBA" id="ARBA00048488"/>
    </source>
</evidence>
<comment type="catalytic activity">
    <reaction evidence="5 7">
        <text>L-methionyl-[protein] + [thioredoxin]-disulfide + H2O = L-methionyl-(R)-S-oxide-[protein] + [thioredoxin]-dithiol</text>
        <dbReference type="Rhea" id="RHEA:24164"/>
        <dbReference type="Rhea" id="RHEA-COMP:10698"/>
        <dbReference type="Rhea" id="RHEA-COMP:10700"/>
        <dbReference type="Rhea" id="RHEA-COMP:12313"/>
        <dbReference type="Rhea" id="RHEA-COMP:12314"/>
        <dbReference type="ChEBI" id="CHEBI:15377"/>
        <dbReference type="ChEBI" id="CHEBI:16044"/>
        <dbReference type="ChEBI" id="CHEBI:29950"/>
        <dbReference type="ChEBI" id="CHEBI:45764"/>
        <dbReference type="ChEBI" id="CHEBI:50058"/>
        <dbReference type="EC" id="1.8.4.12"/>
    </reaction>
</comment>
<feature type="active site" description="Nucleophile" evidence="7">
    <location>
        <position position="312"/>
    </location>
</feature>
<keyword evidence="2" id="KW-0511">Multifunctional enzyme</keyword>
<name>A0AA41R787_9BACT</name>
<gene>
    <name evidence="8 10" type="primary">msrA</name>
    <name evidence="7" type="synonym">msrB</name>
    <name evidence="10" type="ORF">MRX98_19605</name>
</gene>
<evidence type="ECO:0000256" key="3">
    <source>
        <dbReference type="ARBA" id="ARBA00024679"/>
    </source>
</evidence>
<reference evidence="10" key="1">
    <citation type="submission" date="2022-04" db="EMBL/GenBank/DDBJ databases">
        <title>Desulfatitalea alkaliphila sp. nov., a novel anaerobic sulfate-reducing bacterium isolated from terrestrial mud volcano, Taman Peninsula, Russia.</title>
        <authorList>
            <person name="Khomyakova M.A."/>
            <person name="Merkel A.Y."/>
            <person name="Slobodkin A.I."/>
        </authorList>
    </citation>
    <scope>NUCLEOTIDE SEQUENCE</scope>
    <source>
        <strain evidence="10">M08but</strain>
    </source>
</reference>
<dbReference type="EC" id="1.8.4.11" evidence="8"/>
<comment type="caution">
    <text evidence="7">Lacks conserved residue(s) required for the propagation of feature annotation.</text>
</comment>
<evidence type="ECO:0000313" key="11">
    <source>
        <dbReference type="Proteomes" id="UP001165427"/>
    </source>
</evidence>
<evidence type="ECO:0000256" key="1">
    <source>
        <dbReference type="ARBA" id="ARBA00023002"/>
    </source>
</evidence>
<evidence type="ECO:0000256" key="8">
    <source>
        <dbReference type="HAMAP-Rule" id="MF_01401"/>
    </source>
</evidence>
<dbReference type="AlphaFoldDB" id="A0AA41R787"/>
<dbReference type="InterPro" id="IPR036509">
    <property type="entry name" value="Met_Sox_Rdtase_MsrA_sf"/>
</dbReference>
<protein>
    <recommendedName>
        <fullName evidence="7 8">Multifunctional fusion protein</fullName>
    </recommendedName>
    <domain>
        <recommendedName>
            <fullName evidence="8">Peptide methionine sulfoxide reductase MsrA</fullName>
            <shortName evidence="8">Protein-methionine-S-oxide reductase</shortName>
            <ecNumber evidence="8">1.8.4.11</ecNumber>
        </recommendedName>
        <alternativeName>
            <fullName evidence="8">Peptide-methionine (S)-S-oxide reductase</fullName>
            <shortName evidence="8">Peptide Met(O) reductase</shortName>
        </alternativeName>
    </domain>
    <domain>
        <recommendedName>
            <fullName evidence="7">Peptide methionine sulfoxide reductase MsrB</fullName>
            <ecNumber evidence="7">1.8.4.12</ecNumber>
        </recommendedName>
        <alternativeName>
            <fullName evidence="7">Peptide-methionine (R)-S-oxide reductase</fullName>
        </alternativeName>
    </domain>
</protein>